<evidence type="ECO:0000256" key="1">
    <source>
        <dbReference type="ARBA" id="ARBA00038501"/>
    </source>
</evidence>
<dbReference type="InterPro" id="IPR036291">
    <property type="entry name" value="NAD(P)-bd_dom_sf"/>
</dbReference>
<comment type="caution">
    <text evidence="7">The sequence shown here is derived from an EMBL/GenBank/DDBJ whole genome shotgun (WGS) entry which is preliminary data.</text>
</comment>
<comment type="subunit">
    <text evidence="5">Complex I is composed of 45 different subunits. This a component of the hydrophobic protein fraction. Interacts with BLOC1S1. Interacts with SLC2A4. Interacts with CLOCK. Interacts with RAB5IF.</text>
</comment>
<dbReference type="InterPro" id="IPR051207">
    <property type="entry name" value="ComplexI_NDUFA9_subunit"/>
</dbReference>
<organism evidence="7 8">
    <name type="scientific">Orchesella dallaii</name>
    <dbReference type="NCBI Taxonomy" id="48710"/>
    <lineage>
        <taxon>Eukaryota</taxon>
        <taxon>Metazoa</taxon>
        <taxon>Ecdysozoa</taxon>
        <taxon>Arthropoda</taxon>
        <taxon>Hexapoda</taxon>
        <taxon>Collembola</taxon>
        <taxon>Entomobryomorpha</taxon>
        <taxon>Entomobryoidea</taxon>
        <taxon>Orchesellidae</taxon>
        <taxon>Orchesellinae</taxon>
        <taxon>Orchesella</taxon>
    </lineage>
</organism>
<evidence type="ECO:0000313" key="7">
    <source>
        <dbReference type="EMBL" id="CAL8147024.1"/>
    </source>
</evidence>
<dbReference type="EMBL" id="CAXLJM020000164">
    <property type="protein sequence ID" value="CAL8147024.1"/>
    <property type="molecule type" value="Genomic_DNA"/>
</dbReference>
<dbReference type="CDD" id="cd05271">
    <property type="entry name" value="NDUFA9_like_SDR_a"/>
    <property type="match status" value="1"/>
</dbReference>
<name>A0ABP1S970_9HEXA</name>
<dbReference type="Gene3D" id="3.40.50.720">
    <property type="entry name" value="NAD(P)-binding Rossmann-like Domain"/>
    <property type="match status" value="1"/>
</dbReference>
<sequence>MAASWTVSKNVCDWRKYQGSLIMMGTRLASIRSFSSQTGKQQQWQGGNTTPSIFEPKMYNMKRGTGGRSSFNGVVATIFGSSGFIGKYVVNKLGKIGTQIIIPYRGDHYDVRKLRLAGDLGQVLFFPYHLQDEVSIRQAMKYSNVVINLIGRDWETRNFTYKDVNVTGARMIARMAKESGVKRLIHFSSLNCEDPLGLSLGILPDGSQFLKSKYEGELAVRDEFPDVTIFRPADVWGQEDRFVKYYAHHWRRFFQWVPLWYRGERTIKQPVYVSDVAQGVINAIYDQDTAGQTYDIIGPNRYQLGELVDWFFRVMRRDPEWGYRRTDLRWSPLFQMRITATQKYCPSWPIAYLNWDKIERDHVTDTPTGNPTLKDLGVILTDMESRMDWELKQFRAAAYYDEELGEFPPAAPPKTVSA</sequence>
<dbReference type="Proteomes" id="UP001642540">
    <property type="component" value="Unassembled WGS sequence"/>
</dbReference>
<dbReference type="PANTHER" id="PTHR12126:SF11">
    <property type="entry name" value="NADH DEHYDROGENASE [UBIQUINONE] 1 ALPHA SUBCOMPLEX SUBUNIT 9, MITOCHONDRIAL"/>
    <property type="match status" value="1"/>
</dbReference>
<evidence type="ECO:0000256" key="5">
    <source>
        <dbReference type="ARBA" id="ARBA00046455"/>
    </source>
</evidence>
<evidence type="ECO:0000256" key="2">
    <source>
        <dbReference type="ARBA" id="ARBA00040720"/>
    </source>
</evidence>
<proteinExistence type="inferred from homology"/>
<dbReference type="SUPFAM" id="SSF51735">
    <property type="entry name" value="NAD(P)-binding Rossmann-fold domains"/>
    <property type="match status" value="1"/>
</dbReference>
<accession>A0ABP1S970</accession>
<gene>
    <name evidence="7" type="ORF">ODALV1_LOCUS31011</name>
</gene>
<comment type="similarity">
    <text evidence="1">Belongs to the complex I NDUFA9 subunit family.</text>
</comment>
<dbReference type="InterPro" id="IPR001509">
    <property type="entry name" value="Epimerase_deHydtase"/>
</dbReference>
<dbReference type="Pfam" id="PF01370">
    <property type="entry name" value="Epimerase"/>
    <property type="match status" value="1"/>
</dbReference>
<evidence type="ECO:0000313" key="8">
    <source>
        <dbReference type="Proteomes" id="UP001642540"/>
    </source>
</evidence>
<evidence type="ECO:0000259" key="6">
    <source>
        <dbReference type="Pfam" id="PF01370"/>
    </source>
</evidence>
<keyword evidence="8" id="KW-1185">Reference proteome</keyword>
<reference evidence="7 8" key="1">
    <citation type="submission" date="2024-08" db="EMBL/GenBank/DDBJ databases">
        <authorList>
            <person name="Cucini C."/>
            <person name="Frati F."/>
        </authorList>
    </citation>
    <scope>NUCLEOTIDE SEQUENCE [LARGE SCALE GENOMIC DNA]</scope>
</reference>
<dbReference type="PANTHER" id="PTHR12126">
    <property type="entry name" value="NADH-UBIQUINONE OXIDOREDUCTASE 39 KDA SUBUNIT-RELATED"/>
    <property type="match status" value="1"/>
</dbReference>
<evidence type="ECO:0000256" key="4">
    <source>
        <dbReference type="ARBA" id="ARBA00043145"/>
    </source>
</evidence>
<evidence type="ECO:0000256" key="3">
    <source>
        <dbReference type="ARBA" id="ARBA00042000"/>
    </source>
</evidence>
<feature type="domain" description="NAD-dependent epimerase/dehydratase" evidence="6">
    <location>
        <begin position="77"/>
        <end position="295"/>
    </location>
</feature>
<protein>
    <recommendedName>
        <fullName evidence="2">NADH dehydrogenase [ubiquinone] 1 alpha subcomplex subunit 9, mitochondrial</fullName>
    </recommendedName>
    <alternativeName>
        <fullName evidence="4">Complex I-39kD</fullName>
    </alternativeName>
    <alternativeName>
        <fullName evidence="3">NADH-ubiquinone oxidoreductase 39 kDa subunit</fullName>
    </alternativeName>
</protein>